<gene>
    <name evidence="2" type="ORF">TrVE_jg11143</name>
</gene>
<proteinExistence type="predicted"/>
<accession>A0A9W7FAM6</accession>
<feature type="compositionally biased region" description="Basic residues" evidence="1">
    <location>
        <begin position="42"/>
        <end position="56"/>
    </location>
</feature>
<dbReference type="AlphaFoldDB" id="A0A9W7FAM6"/>
<dbReference type="Proteomes" id="UP001165160">
    <property type="component" value="Unassembled WGS sequence"/>
</dbReference>
<dbReference type="PANTHER" id="PTHR39290:SF6">
    <property type="entry name" value="S-ADENOSYL-L-METHIONINE-DEPENDENT METHYLTRANSFERASES SUPERFAMILY PROTEIN"/>
    <property type="match status" value="1"/>
</dbReference>
<dbReference type="PANTHER" id="PTHR39290">
    <property type="entry name" value="C3H1-TYPE DOMAIN-CONTAINING PROTEIN-RELATED"/>
    <property type="match status" value="1"/>
</dbReference>
<feature type="compositionally biased region" description="Polar residues" evidence="1">
    <location>
        <begin position="17"/>
        <end position="37"/>
    </location>
</feature>
<evidence type="ECO:0000256" key="1">
    <source>
        <dbReference type="SAM" id="MobiDB-lite"/>
    </source>
</evidence>
<organism evidence="2 3">
    <name type="scientific">Triparma verrucosa</name>
    <dbReference type="NCBI Taxonomy" id="1606542"/>
    <lineage>
        <taxon>Eukaryota</taxon>
        <taxon>Sar</taxon>
        <taxon>Stramenopiles</taxon>
        <taxon>Ochrophyta</taxon>
        <taxon>Bolidophyceae</taxon>
        <taxon>Parmales</taxon>
        <taxon>Triparmaceae</taxon>
        <taxon>Triparma</taxon>
    </lineage>
</organism>
<comment type="caution">
    <text evidence="2">The sequence shown here is derived from an EMBL/GenBank/DDBJ whole genome shotgun (WGS) entry which is preliminary data.</text>
</comment>
<dbReference type="EMBL" id="BRXX01000372">
    <property type="protein sequence ID" value="GMI07913.1"/>
    <property type="molecule type" value="Genomic_DNA"/>
</dbReference>
<reference evidence="3" key="1">
    <citation type="journal article" date="2023" name="Commun. Biol.">
        <title>Genome analysis of Parmales, the sister group of diatoms, reveals the evolutionary specialization of diatoms from phago-mixotrophs to photoautotrophs.</title>
        <authorList>
            <person name="Ban H."/>
            <person name="Sato S."/>
            <person name="Yoshikawa S."/>
            <person name="Yamada K."/>
            <person name="Nakamura Y."/>
            <person name="Ichinomiya M."/>
            <person name="Sato N."/>
            <person name="Blanc-Mathieu R."/>
            <person name="Endo H."/>
            <person name="Kuwata A."/>
            <person name="Ogata H."/>
        </authorList>
    </citation>
    <scope>NUCLEOTIDE SEQUENCE [LARGE SCALE GENOMIC DNA]</scope>
    <source>
        <strain evidence="3">NIES 3699</strain>
    </source>
</reference>
<feature type="region of interest" description="Disordered" evidence="1">
    <location>
        <begin position="1"/>
        <end position="59"/>
    </location>
</feature>
<evidence type="ECO:0000313" key="3">
    <source>
        <dbReference type="Proteomes" id="UP001165160"/>
    </source>
</evidence>
<sequence length="443" mass="50760">MSDDDWADLFSAAAGEPSSSATTSSQKHPLTSPSDLNPNPPKKSKKSKKKKKRQRQRQTPETFFADLFTSLKSCRRIPPHSITSVPQSLPFAFPSSTLTSQLQTLLLTLHTSYPPSNLSRINRLDSFYYELYYLSLSSPQFSIPTILEYHSLNPTSNPLSSIITFRTTEIKSYITPISYLTFPPPPLLPPPKTFTPSYHTLLSPPLISSYHTITRTYLCHIYSYYLLPPSSLNYLKSLNFKRLVDYGAGTGYILSQLLNANINAVGYDLKGFNEYHGLTPPWSTKVYYDEYVYEGGDLIMLGYPCPDNDMGVEALERFKGDWVVYVGEFRGVTGTREFENRLRKEYKCVKVEECVSWGEDASKFTVWRRGKEEIGETFEPIRCGGCEERATIRCCLFRQLEFCGWECAESVKGREVIERRLKERGIPVEAGRRREFWREIEEI</sequence>
<evidence type="ECO:0000313" key="2">
    <source>
        <dbReference type="EMBL" id="GMI07913.1"/>
    </source>
</evidence>
<keyword evidence="3" id="KW-1185">Reference proteome</keyword>
<name>A0A9W7FAM6_9STRA</name>
<protein>
    <submittedName>
        <fullName evidence="2">Uncharacterized protein</fullName>
    </submittedName>
</protein>